<reference evidence="8" key="1">
    <citation type="submission" date="2016-06" db="EMBL/GenBank/DDBJ databases">
        <authorList>
            <person name="Rodrigo-Torres L."/>
            <person name="Arahal D.R."/>
        </authorList>
    </citation>
    <scope>NUCLEOTIDE SEQUENCE [LARGE SCALE GENOMIC DNA]</scope>
    <source>
        <strain evidence="8">CECT 7224</strain>
    </source>
</reference>
<dbReference type="PROSITE" id="PS51257">
    <property type="entry name" value="PROKAR_LIPOPROTEIN"/>
    <property type="match status" value="1"/>
</dbReference>
<keyword evidence="2" id="KW-1003">Cell membrane</keyword>
<evidence type="ECO:0000313" key="8">
    <source>
        <dbReference type="Proteomes" id="UP000092819"/>
    </source>
</evidence>
<dbReference type="GO" id="GO:0022857">
    <property type="term" value="F:transmembrane transporter activity"/>
    <property type="evidence" value="ECO:0007669"/>
    <property type="project" value="InterPro"/>
</dbReference>
<dbReference type="InterPro" id="IPR002293">
    <property type="entry name" value="AA/rel_permease1"/>
</dbReference>
<dbReference type="RefSeq" id="WP_065677350.1">
    <property type="nucleotide sequence ID" value="NZ_AP025463.1"/>
</dbReference>
<feature type="transmembrane region" description="Helical" evidence="6">
    <location>
        <begin position="273"/>
        <end position="300"/>
    </location>
</feature>
<dbReference type="PIRSF" id="PIRSF006060">
    <property type="entry name" value="AA_transporter"/>
    <property type="match status" value="1"/>
</dbReference>
<comment type="subcellular location">
    <subcellularLocation>
        <location evidence="1">Cell membrane</location>
        <topology evidence="1">Multi-pass membrane protein</topology>
    </subcellularLocation>
</comment>
<feature type="transmembrane region" description="Helical" evidence="6">
    <location>
        <begin position="225"/>
        <end position="245"/>
    </location>
</feature>
<dbReference type="AlphaFoldDB" id="A0A1C3JIL1"/>
<name>A0A1C3JIL1_9VIBR</name>
<accession>A0A1C3JIL1</accession>
<evidence type="ECO:0000256" key="2">
    <source>
        <dbReference type="ARBA" id="ARBA00022475"/>
    </source>
</evidence>
<gene>
    <name evidence="7" type="primary">steT</name>
    <name evidence="7" type="ORF">VCE7224_03784</name>
</gene>
<evidence type="ECO:0000256" key="5">
    <source>
        <dbReference type="ARBA" id="ARBA00023136"/>
    </source>
</evidence>
<feature type="transmembrane region" description="Helical" evidence="6">
    <location>
        <begin position="76"/>
        <end position="96"/>
    </location>
</feature>
<keyword evidence="8" id="KW-1185">Reference proteome</keyword>
<feature type="transmembrane region" description="Helical" evidence="6">
    <location>
        <begin position="347"/>
        <end position="374"/>
    </location>
</feature>
<dbReference type="PANTHER" id="PTHR42770">
    <property type="entry name" value="AMINO ACID TRANSPORTER-RELATED"/>
    <property type="match status" value="1"/>
</dbReference>
<feature type="transmembrane region" description="Helical" evidence="6">
    <location>
        <begin position="186"/>
        <end position="205"/>
    </location>
</feature>
<feature type="transmembrane region" description="Helical" evidence="6">
    <location>
        <begin position="116"/>
        <end position="136"/>
    </location>
</feature>
<dbReference type="InterPro" id="IPR050367">
    <property type="entry name" value="APC_superfamily"/>
</dbReference>
<keyword evidence="3 6" id="KW-0812">Transmembrane</keyword>
<proteinExistence type="predicted"/>
<feature type="transmembrane region" description="Helical" evidence="6">
    <location>
        <begin position="34"/>
        <end position="55"/>
    </location>
</feature>
<dbReference type="PANTHER" id="PTHR42770:SF12">
    <property type="entry name" value="AMINO ACID TRANSPORTER"/>
    <property type="match status" value="1"/>
</dbReference>
<organism evidence="7 8">
    <name type="scientific">Vibrio celticus</name>
    <dbReference type="NCBI Taxonomy" id="446372"/>
    <lineage>
        <taxon>Bacteria</taxon>
        <taxon>Pseudomonadati</taxon>
        <taxon>Pseudomonadota</taxon>
        <taxon>Gammaproteobacteria</taxon>
        <taxon>Vibrionales</taxon>
        <taxon>Vibrionaceae</taxon>
        <taxon>Vibrio</taxon>
    </lineage>
</organism>
<feature type="transmembrane region" description="Helical" evidence="6">
    <location>
        <begin position="386"/>
        <end position="404"/>
    </location>
</feature>
<dbReference type="Pfam" id="PF13520">
    <property type="entry name" value="AA_permease_2"/>
    <property type="match status" value="1"/>
</dbReference>
<keyword evidence="5 6" id="KW-0472">Membrane</keyword>
<dbReference type="GO" id="GO:0005886">
    <property type="term" value="C:plasma membrane"/>
    <property type="evidence" value="ECO:0007669"/>
    <property type="project" value="UniProtKB-SubCell"/>
</dbReference>
<dbReference type="EMBL" id="FLQZ01000100">
    <property type="protein sequence ID" value="SBT15001.1"/>
    <property type="molecule type" value="Genomic_DNA"/>
</dbReference>
<feature type="transmembrane region" description="Helical" evidence="6">
    <location>
        <begin position="321"/>
        <end position="341"/>
    </location>
</feature>
<sequence length="483" mass="51878">MGTNLKKTLGFWSCFAVAVGCVVASSTLVSLGQGMGIAGGGFVIAMIAAWLLQHFSAQSYAELACMMPASGGIRTYTRVAMGALPAVVATLLGYLVPNLLAAPAELTVAGAVLSEAFFPSLSPVLLGGLILGFLMVMNIVGVDIFARLQIVFTLTMIVSIALLGFIGLTGIGALPAPEIAEIPFNAMGTGVFSLTALAIWLYIGIEFVTPLAQETKKAEKNIPRAMIAGLVVIFAVNLVYGFALLKYVPAEQLATSNHPHVDMALAVLGKPGMIWISIVSIFASASTINTVIGVVPRMLYGMALSHELPKVFRKIHPRFRTPWVGILFMSGGIAAFFFGGIVNSPNLIVYILSACCAWLFCYIIAHLNVIILRFRYPKTRRPYKARFYPVPQIIGSLGIGYAILNIAPVPEMADAIYNLVGIMVVLALVYAVVWLKFVVKQPLFQPLGIKEAQVEWRRVNDDLVPTGIQATFVIEPDSHTKTA</sequence>
<dbReference type="Proteomes" id="UP000092819">
    <property type="component" value="Unassembled WGS sequence"/>
</dbReference>
<evidence type="ECO:0000313" key="7">
    <source>
        <dbReference type="EMBL" id="SBT15001.1"/>
    </source>
</evidence>
<dbReference type="Gene3D" id="1.20.1740.10">
    <property type="entry name" value="Amino acid/polyamine transporter I"/>
    <property type="match status" value="1"/>
</dbReference>
<evidence type="ECO:0000256" key="1">
    <source>
        <dbReference type="ARBA" id="ARBA00004651"/>
    </source>
</evidence>
<protein>
    <submittedName>
        <fullName evidence="7">Serine/threonine exchanger SteT</fullName>
    </submittedName>
</protein>
<feature type="transmembrane region" description="Helical" evidence="6">
    <location>
        <begin position="416"/>
        <end position="435"/>
    </location>
</feature>
<keyword evidence="4 6" id="KW-1133">Transmembrane helix</keyword>
<evidence type="ECO:0000256" key="6">
    <source>
        <dbReference type="SAM" id="Phobius"/>
    </source>
</evidence>
<feature type="transmembrane region" description="Helical" evidence="6">
    <location>
        <begin position="148"/>
        <end position="174"/>
    </location>
</feature>
<evidence type="ECO:0000256" key="4">
    <source>
        <dbReference type="ARBA" id="ARBA00022989"/>
    </source>
</evidence>
<evidence type="ECO:0000256" key="3">
    <source>
        <dbReference type="ARBA" id="ARBA00022692"/>
    </source>
</evidence>